<gene>
    <name evidence="7" type="ORF">E0485_11125</name>
</gene>
<evidence type="ECO:0000256" key="1">
    <source>
        <dbReference type="ARBA" id="ARBA00004651"/>
    </source>
</evidence>
<feature type="transmembrane region" description="Helical" evidence="6">
    <location>
        <begin position="55"/>
        <end position="78"/>
    </location>
</feature>
<feature type="transmembrane region" description="Helical" evidence="6">
    <location>
        <begin position="255"/>
        <end position="276"/>
    </location>
</feature>
<evidence type="ECO:0000256" key="4">
    <source>
        <dbReference type="ARBA" id="ARBA00022989"/>
    </source>
</evidence>
<dbReference type="Proteomes" id="UP000295418">
    <property type="component" value="Unassembled WGS sequence"/>
</dbReference>
<accession>A0A4R4EFY2</accession>
<dbReference type="RefSeq" id="WP_132418118.1">
    <property type="nucleotide sequence ID" value="NZ_SKFG01000010.1"/>
</dbReference>
<feature type="transmembrane region" description="Helical" evidence="6">
    <location>
        <begin position="109"/>
        <end position="127"/>
    </location>
</feature>
<dbReference type="PANTHER" id="PTHR10010">
    <property type="entry name" value="SOLUTE CARRIER FAMILY 34 SODIUM PHOSPHATE , MEMBER 2-RELATED"/>
    <property type="match status" value="1"/>
</dbReference>
<comment type="caution">
    <text evidence="7">The sequence shown here is derived from an EMBL/GenBank/DDBJ whole genome shotgun (WGS) entry which is preliminary data.</text>
</comment>
<dbReference type="AlphaFoldDB" id="A0A4R4EFY2"/>
<comment type="subcellular location">
    <subcellularLocation>
        <location evidence="1">Cell membrane</location>
        <topology evidence="1">Multi-pass membrane protein</topology>
    </subcellularLocation>
</comment>
<evidence type="ECO:0000256" key="3">
    <source>
        <dbReference type="ARBA" id="ARBA00022692"/>
    </source>
</evidence>
<keyword evidence="3 6" id="KW-0812">Transmembrane</keyword>
<feature type="transmembrane region" description="Helical" evidence="6">
    <location>
        <begin position="187"/>
        <end position="212"/>
    </location>
</feature>
<dbReference type="NCBIfam" id="NF037997">
    <property type="entry name" value="Na_Pi_symport"/>
    <property type="match status" value="1"/>
</dbReference>
<evidence type="ECO:0000313" key="8">
    <source>
        <dbReference type="Proteomes" id="UP000295418"/>
    </source>
</evidence>
<reference evidence="7 8" key="1">
    <citation type="submission" date="2019-03" db="EMBL/GenBank/DDBJ databases">
        <authorList>
            <person name="Kim M.K.M."/>
        </authorList>
    </citation>
    <scope>NUCLEOTIDE SEQUENCE [LARGE SCALE GENOMIC DNA]</scope>
    <source>
        <strain evidence="7 8">18JY21-1</strain>
    </source>
</reference>
<dbReference type="Pfam" id="PF02690">
    <property type="entry name" value="Na_Pi_cotrans"/>
    <property type="match status" value="1"/>
</dbReference>
<evidence type="ECO:0000256" key="6">
    <source>
        <dbReference type="SAM" id="Phobius"/>
    </source>
</evidence>
<feature type="transmembrane region" description="Helical" evidence="6">
    <location>
        <begin position="148"/>
        <end position="167"/>
    </location>
</feature>
<keyword evidence="2" id="KW-1003">Cell membrane</keyword>
<feature type="transmembrane region" description="Helical" evidence="6">
    <location>
        <begin position="224"/>
        <end position="243"/>
    </location>
</feature>
<dbReference type="GO" id="GO:0044341">
    <property type="term" value="P:sodium-dependent phosphate transport"/>
    <property type="evidence" value="ECO:0007669"/>
    <property type="project" value="InterPro"/>
</dbReference>
<dbReference type="EMBL" id="SKFG01000010">
    <property type="protein sequence ID" value="TCZ77018.1"/>
    <property type="molecule type" value="Genomic_DNA"/>
</dbReference>
<organism evidence="7 8">
    <name type="scientific">Paenibacillus albiflavus</name>
    <dbReference type="NCBI Taxonomy" id="2545760"/>
    <lineage>
        <taxon>Bacteria</taxon>
        <taxon>Bacillati</taxon>
        <taxon>Bacillota</taxon>
        <taxon>Bacilli</taxon>
        <taxon>Bacillales</taxon>
        <taxon>Paenibacillaceae</taxon>
        <taxon>Paenibacillus</taxon>
    </lineage>
</organism>
<proteinExistence type="predicted"/>
<dbReference type="GO" id="GO:0005886">
    <property type="term" value="C:plasma membrane"/>
    <property type="evidence" value="ECO:0007669"/>
    <property type="project" value="UniProtKB-SubCell"/>
</dbReference>
<dbReference type="PANTHER" id="PTHR10010:SF46">
    <property type="entry name" value="SODIUM-DEPENDENT PHOSPHATE TRANSPORT PROTEIN 2B"/>
    <property type="match status" value="1"/>
</dbReference>
<name>A0A4R4EFY2_9BACL</name>
<evidence type="ECO:0000256" key="2">
    <source>
        <dbReference type="ARBA" id="ARBA00022475"/>
    </source>
</evidence>
<dbReference type="GO" id="GO:0005436">
    <property type="term" value="F:sodium:phosphate symporter activity"/>
    <property type="evidence" value="ECO:0007669"/>
    <property type="project" value="InterPro"/>
</dbReference>
<keyword evidence="5 6" id="KW-0472">Membrane</keyword>
<keyword evidence="4 6" id="KW-1133">Transmembrane helix</keyword>
<evidence type="ECO:0000256" key="5">
    <source>
        <dbReference type="ARBA" id="ARBA00023136"/>
    </source>
</evidence>
<protein>
    <submittedName>
        <fullName evidence="7">Na/Pi cotransporter family protein</fullName>
    </submittedName>
</protein>
<dbReference type="OrthoDB" id="9763003at2"/>
<evidence type="ECO:0000313" key="7">
    <source>
        <dbReference type="EMBL" id="TCZ77018.1"/>
    </source>
</evidence>
<sequence>MFNAIIVPILFGLALFLLGMKMMELAMHAWAGPSLNKWLERLTKTPLRGMVAGTALTALMQSSSAITVITIGFVNAGVLRFSQTLGIILGSNIGTCLTTELIGASLGRIGMPLLLGAASIWLATLLVSEPNAAQRAGGWLHHARCGSASAAGFALVLLGIQTMQRIGPALEARGLFAWFAERSGSGLLWAVIAGVVVTALIHSSAAVIALAMGLAASGSLSPELGVAVTLGANIGTCVTAWLASIGGTRAATFVAWAHIALNFGGVLLFLPFITELTQISAWFSELPAMQIARSQTIFNVACSLLALPICYLPFIRRIKHPPLQAK</sequence>
<dbReference type="InterPro" id="IPR003841">
    <property type="entry name" value="Na/Pi_transpt"/>
</dbReference>
<keyword evidence="8" id="KW-1185">Reference proteome</keyword>
<feature type="transmembrane region" description="Helical" evidence="6">
    <location>
        <begin position="297"/>
        <end position="315"/>
    </location>
</feature>